<evidence type="ECO:0000256" key="9">
    <source>
        <dbReference type="ARBA" id="ARBA00026227"/>
    </source>
</evidence>
<evidence type="ECO:0000256" key="5">
    <source>
        <dbReference type="ARBA" id="ARBA00022927"/>
    </source>
</evidence>
<evidence type="ECO:0000256" key="4">
    <source>
        <dbReference type="ARBA" id="ARBA00022816"/>
    </source>
</evidence>
<keyword evidence="4" id="KW-0509">mRNA transport</keyword>
<dbReference type="Proteomes" id="UP000655225">
    <property type="component" value="Unassembled WGS sequence"/>
</dbReference>
<feature type="compositionally biased region" description="Basic and acidic residues" evidence="11">
    <location>
        <begin position="735"/>
        <end position="757"/>
    </location>
</feature>
<feature type="region of interest" description="Disordered" evidence="11">
    <location>
        <begin position="242"/>
        <end position="284"/>
    </location>
</feature>
<sequence length="1263" mass="139591">MGAVNLELRCPKSIHGIVVDPEPDWSLDSLLSELNSLELKLNASLMAPAPFTKTRLREFSNMNGIRRSPRAFVMRISDDEMDGIKSEGEDVHDRSIVAGNRFTCAELYLSESEDESALEETQTHLIGKVGLVENLLFELNHEHELGVKDEIRNQISALETDMINESERSTFAHVQVEKYTETRLEMDRKLDAQYQRKIAEALDNHLTAVLRDHEHRSQIEERKIRNDAAFEEAKRKERALQEEKLRQEKAKAEAESVETSIARKGRQAPVPSPRSEIDTGRAGELSNPIGVEAVSLRKTIESTVESYAGCAEKVARDKGAKHRRSRRNQRRAVQRKKIRVWKRKVSKEGVLSSTPEEPCAKLLQSDQGRTSWGRCPTEISYELGRGSGSLGPVIAEEEKEVQQWDSGTQLNITGWRGEGPMVPFNLGLDPDDPFGLDHLIFRTGSFKRQGLVGGDLATDSGRDGLLKTNNSAIGEEKGGFAGKDVSASSNWNQASVQTCQRAAQVSDAQGEVSEFCLEGGSPGAGPSDGEGIRCGGDEASRGVVVAVRSEVEVEGRPDEGEGVVEEDGGWYFPINPLPSQAVQEVVDSVEPGGASLQVGCRGGFDLVERGPEPGKPVYLSPARVELTREKVMGSSAVDPHQVEDPVARHLEAGEIGQSSEPLRGAGLSGSISDSPLDQEEATEWVLSEVEGVSSFLGISVEEHREEAKILFQKCEVSGALEEVRLEAAKKRAEEAKKATLEAERRAAKEASERETTETTKMMSPEVARKEAMGRQGEVKAEGLNAQSKGSGFGPNKAQSAGNILKSADSALKVEEGRLQKFKELDEKNRALSLSSKKDFHSYELQIARRIKQITGTKENVRSKANDLIKIFNDPICPQSISIALFAKKKQREAMKVVKLLYGLPNEYQSLKDQILGGDAIPYVTEVYARLQRISVGNDVMGSQSSSGERPTTNASSNTGADQITVMVVSQCENPSASFGSTAFACGHVIVLVTSQVPLAMDLVLAEFHRACIYTVPKHINYSESAFETTETYYKMIGYREEDGKIESTDHYLERLESYMKLYGALIQTEVDGIQNTHGLKEGWAWLARFLNALPANIYTAVALEAFLKMAGFALFRKYKSQFRKILNIISRNFLDALKARGDPKLNPVITRLKSYIETNQFLQEPEGWRLRTSLLSDVCVPESDSGFYQEQYQYQSNRRLAINSGRNKNNKFHNNIPECGGKNIRISQESVMSSIASPNLNKNLERMKLQKLLVELKFVGNGG</sequence>
<comment type="similarity">
    <text evidence="2">Belongs to the GLE1 family.</text>
</comment>
<dbReference type="GO" id="GO:0015031">
    <property type="term" value="P:protein transport"/>
    <property type="evidence" value="ECO:0007669"/>
    <property type="project" value="UniProtKB-KW"/>
</dbReference>
<dbReference type="GO" id="GO:0044614">
    <property type="term" value="C:nuclear pore cytoplasmic filaments"/>
    <property type="evidence" value="ECO:0007669"/>
    <property type="project" value="TreeGrafter"/>
</dbReference>
<accession>A0A834YRY0</accession>
<dbReference type="OrthoDB" id="420884at2759"/>
<evidence type="ECO:0000256" key="8">
    <source>
        <dbReference type="ARBA" id="ARBA00023242"/>
    </source>
</evidence>
<evidence type="ECO:0000256" key="1">
    <source>
        <dbReference type="ARBA" id="ARBA00004567"/>
    </source>
</evidence>
<dbReference type="Pfam" id="PF07817">
    <property type="entry name" value="GLE1"/>
    <property type="match status" value="1"/>
</dbReference>
<feature type="compositionally biased region" description="Basic and acidic residues" evidence="11">
    <location>
        <begin position="242"/>
        <end position="254"/>
    </location>
</feature>
<dbReference type="InterPro" id="IPR038506">
    <property type="entry name" value="GLE1-like_sf"/>
</dbReference>
<comment type="caution">
    <text evidence="12">The sequence shown here is derived from an EMBL/GenBank/DDBJ whole genome shotgun (WGS) entry which is preliminary data.</text>
</comment>
<gene>
    <name evidence="12" type="ORF">HHK36_025058</name>
</gene>
<dbReference type="GO" id="GO:0000822">
    <property type="term" value="F:inositol hexakisphosphate binding"/>
    <property type="evidence" value="ECO:0007669"/>
    <property type="project" value="TreeGrafter"/>
</dbReference>
<evidence type="ECO:0000256" key="7">
    <source>
        <dbReference type="ARBA" id="ARBA00023132"/>
    </source>
</evidence>
<dbReference type="GO" id="GO:0016973">
    <property type="term" value="P:poly(A)+ mRNA export from nucleus"/>
    <property type="evidence" value="ECO:0007669"/>
    <property type="project" value="InterPro"/>
</dbReference>
<comment type="subcellular location">
    <subcellularLocation>
        <location evidence="1">Nucleus</location>
        <location evidence="1">Nuclear pore complex</location>
    </subcellularLocation>
</comment>
<keyword evidence="13" id="KW-1185">Reference proteome</keyword>
<keyword evidence="6" id="KW-0811">Translocation</keyword>
<dbReference type="EMBL" id="JABCRI010000018">
    <property type="protein sequence ID" value="KAF8390531.1"/>
    <property type="molecule type" value="Genomic_DNA"/>
</dbReference>
<dbReference type="InterPro" id="IPR012476">
    <property type="entry name" value="GLE1"/>
</dbReference>
<evidence type="ECO:0000256" key="11">
    <source>
        <dbReference type="SAM" id="MobiDB-lite"/>
    </source>
</evidence>
<protein>
    <recommendedName>
        <fullName evidence="9">mRNA export factor GLE1</fullName>
    </recommendedName>
    <alternativeName>
        <fullName evidence="10">Nucleoporin GLE1</fullName>
    </alternativeName>
</protein>
<dbReference type="GO" id="GO:0031369">
    <property type="term" value="F:translation initiation factor binding"/>
    <property type="evidence" value="ECO:0007669"/>
    <property type="project" value="TreeGrafter"/>
</dbReference>
<reference evidence="12 13" key="1">
    <citation type="submission" date="2020-04" db="EMBL/GenBank/DDBJ databases">
        <title>Plant Genome Project.</title>
        <authorList>
            <person name="Zhang R.-G."/>
        </authorList>
    </citation>
    <scope>NUCLEOTIDE SEQUENCE [LARGE SCALE GENOMIC DNA]</scope>
    <source>
        <strain evidence="12">YNK0</strain>
        <tissue evidence="12">Leaf</tissue>
    </source>
</reference>
<evidence type="ECO:0000256" key="3">
    <source>
        <dbReference type="ARBA" id="ARBA00022448"/>
    </source>
</evidence>
<dbReference type="AlphaFoldDB" id="A0A834YRY0"/>
<organism evidence="12 13">
    <name type="scientific">Tetracentron sinense</name>
    <name type="common">Spur-leaf</name>
    <dbReference type="NCBI Taxonomy" id="13715"/>
    <lineage>
        <taxon>Eukaryota</taxon>
        <taxon>Viridiplantae</taxon>
        <taxon>Streptophyta</taxon>
        <taxon>Embryophyta</taxon>
        <taxon>Tracheophyta</taxon>
        <taxon>Spermatophyta</taxon>
        <taxon>Magnoliopsida</taxon>
        <taxon>Trochodendrales</taxon>
        <taxon>Trochodendraceae</taxon>
        <taxon>Tetracentron</taxon>
    </lineage>
</organism>
<evidence type="ECO:0000313" key="13">
    <source>
        <dbReference type="Proteomes" id="UP000655225"/>
    </source>
</evidence>
<keyword evidence="5" id="KW-0653">Protein transport</keyword>
<dbReference type="Gene3D" id="1.25.40.510">
    <property type="entry name" value="GLE1-like"/>
    <property type="match status" value="1"/>
</dbReference>
<proteinExistence type="inferred from homology"/>
<evidence type="ECO:0000256" key="2">
    <source>
        <dbReference type="ARBA" id="ARBA00011056"/>
    </source>
</evidence>
<dbReference type="GO" id="GO:0005543">
    <property type="term" value="F:phospholipid binding"/>
    <property type="evidence" value="ECO:0007669"/>
    <property type="project" value="TreeGrafter"/>
</dbReference>
<feature type="region of interest" description="Disordered" evidence="11">
    <location>
        <begin position="735"/>
        <end position="762"/>
    </location>
</feature>
<evidence type="ECO:0000256" key="6">
    <source>
        <dbReference type="ARBA" id="ARBA00023010"/>
    </source>
</evidence>
<keyword evidence="3" id="KW-0813">Transport</keyword>
<dbReference type="PANTHER" id="PTHR12960:SF0">
    <property type="entry name" value="MRNA EXPORT FACTOR GLE1"/>
    <property type="match status" value="1"/>
</dbReference>
<evidence type="ECO:0000256" key="10">
    <source>
        <dbReference type="ARBA" id="ARBA00029983"/>
    </source>
</evidence>
<keyword evidence="8" id="KW-0539">Nucleus</keyword>
<evidence type="ECO:0000313" key="12">
    <source>
        <dbReference type="EMBL" id="KAF8390531.1"/>
    </source>
</evidence>
<keyword evidence="7" id="KW-0906">Nuclear pore complex</keyword>
<name>A0A834YRY0_TETSI</name>
<dbReference type="PANTHER" id="PTHR12960">
    <property type="entry name" value="GLE-1-RELATED"/>
    <property type="match status" value="1"/>
</dbReference>
<dbReference type="GO" id="GO:0005737">
    <property type="term" value="C:cytoplasm"/>
    <property type="evidence" value="ECO:0007669"/>
    <property type="project" value="TreeGrafter"/>
</dbReference>